<dbReference type="RefSeq" id="WP_089958508.1">
    <property type="nucleotide sequence ID" value="NZ_FOFR01000021.1"/>
</dbReference>
<feature type="transmembrane region" description="Helical" evidence="1">
    <location>
        <begin position="44"/>
        <end position="63"/>
    </location>
</feature>
<dbReference type="Proteomes" id="UP000199352">
    <property type="component" value="Unassembled WGS sequence"/>
</dbReference>
<keyword evidence="3" id="KW-1185">Reference proteome</keyword>
<keyword evidence="1" id="KW-1133">Transmembrane helix</keyword>
<reference evidence="3" key="1">
    <citation type="submission" date="2016-10" db="EMBL/GenBank/DDBJ databases">
        <authorList>
            <person name="Varghese N."/>
            <person name="Submissions S."/>
        </authorList>
    </citation>
    <scope>NUCLEOTIDE SEQUENCE [LARGE SCALE GENOMIC DNA]</scope>
    <source>
        <strain evidence="3">CGMCC 4.3525</strain>
    </source>
</reference>
<dbReference type="AlphaFoldDB" id="A0A1H9UCL0"/>
<protein>
    <submittedName>
        <fullName evidence="2">Uncharacterized protein</fullName>
    </submittedName>
</protein>
<sequence length="71" mass="7539">MLLTQWRFGLAAALVALCAGWVFAPVPGGEGQERLWTPPESLAGNAYVFVALAVPGLPGVRLVRARQPAPR</sequence>
<dbReference type="EMBL" id="FOFR01000021">
    <property type="protein sequence ID" value="SES07186.1"/>
    <property type="molecule type" value="Genomic_DNA"/>
</dbReference>
<proteinExistence type="predicted"/>
<gene>
    <name evidence="2" type="ORF">SAMN05216188_12130</name>
</gene>
<evidence type="ECO:0000256" key="1">
    <source>
        <dbReference type="SAM" id="Phobius"/>
    </source>
</evidence>
<evidence type="ECO:0000313" key="3">
    <source>
        <dbReference type="Proteomes" id="UP000199352"/>
    </source>
</evidence>
<evidence type="ECO:0000313" key="2">
    <source>
        <dbReference type="EMBL" id="SES07186.1"/>
    </source>
</evidence>
<name>A0A1H9UCL0_9PSEU</name>
<keyword evidence="1" id="KW-0472">Membrane</keyword>
<organism evidence="2 3">
    <name type="scientific">Lentzea xinjiangensis</name>
    <dbReference type="NCBI Taxonomy" id="402600"/>
    <lineage>
        <taxon>Bacteria</taxon>
        <taxon>Bacillati</taxon>
        <taxon>Actinomycetota</taxon>
        <taxon>Actinomycetes</taxon>
        <taxon>Pseudonocardiales</taxon>
        <taxon>Pseudonocardiaceae</taxon>
        <taxon>Lentzea</taxon>
    </lineage>
</organism>
<keyword evidence="1" id="KW-0812">Transmembrane</keyword>
<accession>A0A1H9UCL0</accession>